<keyword evidence="2 7" id="KW-0812">Transmembrane</keyword>
<gene>
    <name evidence="7 9" type="primary">mltG</name>
    <name evidence="9" type="ORF">RNC47_00040</name>
</gene>
<evidence type="ECO:0000256" key="8">
    <source>
        <dbReference type="SAM" id="MobiDB-lite"/>
    </source>
</evidence>
<proteinExistence type="inferred from homology"/>
<evidence type="ECO:0000256" key="5">
    <source>
        <dbReference type="ARBA" id="ARBA00023239"/>
    </source>
</evidence>
<dbReference type="Proteomes" id="UP001183420">
    <property type="component" value="Unassembled WGS sequence"/>
</dbReference>
<keyword evidence="10" id="KW-1185">Reference proteome</keyword>
<keyword evidence="1 7" id="KW-1003">Cell membrane</keyword>
<reference evidence="10" key="1">
    <citation type="submission" date="2023-07" db="EMBL/GenBank/DDBJ databases">
        <title>30 novel species of actinomycetes from the DSMZ collection.</title>
        <authorList>
            <person name="Nouioui I."/>
        </authorList>
    </citation>
    <scope>NUCLEOTIDE SEQUENCE [LARGE SCALE GENOMIC DNA]</scope>
    <source>
        <strain evidence="10">DSM 44918</strain>
    </source>
</reference>
<keyword evidence="4 7" id="KW-0472">Membrane</keyword>
<dbReference type="EC" id="4.2.2.29" evidence="7"/>
<dbReference type="RefSeq" id="WP_311594457.1">
    <property type="nucleotide sequence ID" value="NZ_JAVREM010000001.1"/>
</dbReference>
<feature type="site" description="Important for catalytic activity" evidence="7">
    <location>
        <position position="467"/>
    </location>
</feature>
<feature type="compositionally biased region" description="Basic residues" evidence="8">
    <location>
        <begin position="236"/>
        <end position="248"/>
    </location>
</feature>
<name>A0ABU2LGJ4_9ACTN</name>
<dbReference type="Gene3D" id="3.30.1490.480">
    <property type="entry name" value="Endolytic murein transglycosylase"/>
    <property type="match status" value="1"/>
</dbReference>
<dbReference type="PANTHER" id="PTHR30518">
    <property type="entry name" value="ENDOLYTIC MUREIN TRANSGLYCOSYLASE"/>
    <property type="match status" value="1"/>
</dbReference>
<feature type="region of interest" description="Disordered" evidence="8">
    <location>
        <begin position="1"/>
        <end position="248"/>
    </location>
</feature>
<feature type="transmembrane region" description="Helical" evidence="7">
    <location>
        <begin position="248"/>
        <end position="271"/>
    </location>
</feature>
<feature type="compositionally biased region" description="Low complexity" evidence="8">
    <location>
        <begin position="98"/>
        <end position="119"/>
    </location>
</feature>
<dbReference type="EMBL" id="JAVREM010000001">
    <property type="protein sequence ID" value="MDT0316719.1"/>
    <property type="molecule type" value="Genomic_DNA"/>
</dbReference>
<keyword evidence="6 7" id="KW-0961">Cell wall biogenesis/degradation</keyword>
<feature type="compositionally biased region" description="Basic and acidic residues" evidence="8">
    <location>
        <begin position="190"/>
        <end position="200"/>
    </location>
</feature>
<evidence type="ECO:0000256" key="1">
    <source>
        <dbReference type="ARBA" id="ARBA00022475"/>
    </source>
</evidence>
<protein>
    <recommendedName>
        <fullName evidence="7">Endolytic murein transglycosylase</fullName>
        <ecNumber evidence="7">4.2.2.29</ecNumber>
    </recommendedName>
    <alternativeName>
        <fullName evidence="7">Peptidoglycan lytic transglycosylase</fullName>
    </alternativeName>
    <alternativeName>
        <fullName evidence="7">Peptidoglycan polymerization terminase</fullName>
    </alternativeName>
</protein>
<evidence type="ECO:0000256" key="6">
    <source>
        <dbReference type="ARBA" id="ARBA00023316"/>
    </source>
</evidence>
<evidence type="ECO:0000256" key="4">
    <source>
        <dbReference type="ARBA" id="ARBA00023136"/>
    </source>
</evidence>
<dbReference type="Pfam" id="PF02618">
    <property type="entry name" value="YceG"/>
    <property type="match status" value="1"/>
</dbReference>
<evidence type="ECO:0000256" key="7">
    <source>
        <dbReference type="HAMAP-Rule" id="MF_02065"/>
    </source>
</evidence>
<dbReference type="HAMAP" id="MF_02065">
    <property type="entry name" value="MltG"/>
    <property type="match status" value="1"/>
</dbReference>
<keyword evidence="5 7" id="KW-0456">Lyase</keyword>
<comment type="catalytic activity">
    <reaction evidence="7">
        <text>a peptidoglycan chain = a peptidoglycan chain with N-acetyl-1,6-anhydromuramyl-[peptide] at the reducing end + a peptidoglycan chain with N-acetylglucosamine at the non-reducing end.</text>
        <dbReference type="EC" id="4.2.2.29"/>
    </reaction>
</comment>
<organism evidence="9 10">
    <name type="scientific">Streptomyces millisiae</name>
    <dbReference type="NCBI Taxonomy" id="3075542"/>
    <lineage>
        <taxon>Bacteria</taxon>
        <taxon>Bacillati</taxon>
        <taxon>Actinomycetota</taxon>
        <taxon>Actinomycetes</taxon>
        <taxon>Kitasatosporales</taxon>
        <taxon>Streptomycetaceae</taxon>
        <taxon>Streptomyces</taxon>
    </lineage>
</organism>
<sequence>MTEYGRGSGSEPWYPEDPLYGDQGWSGAYDAAGNQHAQQGHGTWDEYGGQYGDQQQQHPQGHQQQQPYYQQQYDSQQQYGQQGGWDNSGQYYAGDPYGNQQHGQQQAAHQQQGHQQGQQPDGGYGAGQHPGQYQDPYATQQGYAAQPHAGQDPYAQGGGYQAQQQQYGGGGQDVYPDSQGAPAQQAGPPDGDRGPRRDDPGPDPETGWDPGPDQGESDFFTRRDDDWSDAEEDRRGRRGDKPKKKRRGGVGCMVAGVLVLGALGGVAYVGYGMYQDRFGPAPDFAGEGTDEVQVTIPEGSTISGMGVILRDAGVVASADAFVEAAGEDGQSLQPGVYTLRREMAASSAVELMLDPASLSTFTIPEGRRATEVYALIDERLGLEEGTTAEVAETADLGLPDFAEGEVEGFLFPTRYDVGEDTTPEDLLRAMVDRAEAEFTEIDLEGQAEEFGRTPREILIVASLIEAEGQTDEEFGKVSRVIYNRLEQDMMLQFDSTINYALGRSTLDTSLADTELDSPYNTYRELGLPPGPIANPGHNAIEAALNPTEGPWLYFVTVTEGDTRFTDDFAEHEQNVADFNAANQGDG</sequence>
<evidence type="ECO:0000256" key="3">
    <source>
        <dbReference type="ARBA" id="ARBA00022989"/>
    </source>
</evidence>
<feature type="compositionally biased region" description="Low complexity" evidence="8">
    <location>
        <begin position="149"/>
        <end position="166"/>
    </location>
</feature>
<evidence type="ECO:0000313" key="9">
    <source>
        <dbReference type="EMBL" id="MDT0316719.1"/>
    </source>
</evidence>
<evidence type="ECO:0000256" key="2">
    <source>
        <dbReference type="ARBA" id="ARBA00022692"/>
    </source>
</evidence>
<comment type="caution">
    <text evidence="9">The sequence shown here is derived from an EMBL/GenBank/DDBJ whole genome shotgun (WGS) entry which is preliminary data.</text>
</comment>
<dbReference type="CDD" id="cd08010">
    <property type="entry name" value="MltG_like"/>
    <property type="match status" value="1"/>
</dbReference>
<dbReference type="PANTHER" id="PTHR30518:SF2">
    <property type="entry name" value="ENDOLYTIC MUREIN TRANSGLYCOSYLASE"/>
    <property type="match status" value="1"/>
</dbReference>
<keyword evidence="3 7" id="KW-1133">Transmembrane helix</keyword>
<accession>A0ABU2LGJ4</accession>
<evidence type="ECO:0000313" key="10">
    <source>
        <dbReference type="Proteomes" id="UP001183420"/>
    </source>
</evidence>
<dbReference type="NCBIfam" id="TIGR00247">
    <property type="entry name" value="endolytic transglycosylase MltG"/>
    <property type="match status" value="1"/>
</dbReference>
<comment type="function">
    <text evidence="7">Functions as a peptidoglycan terminase that cleaves nascent peptidoglycan strands endolytically to terminate their elongation.</text>
</comment>
<dbReference type="InterPro" id="IPR003770">
    <property type="entry name" value="MLTG-like"/>
</dbReference>
<comment type="subcellular location">
    <subcellularLocation>
        <location evidence="7">Cell membrane</location>
        <topology evidence="7">Single-pass membrane protein</topology>
    </subcellularLocation>
</comment>
<feature type="compositionally biased region" description="Low complexity" evidence="8">
    <location>
        <begin position="52"/>
        <end position="80"/>
    </location>
</feature>
<comment type="similarity">
    <text evidence="7">Belongs to the transglycosylase MltG family.</text>
</comment>